<evidence type="ECO:0000313" key="3">
    <source>
        <dbReference type="Proteomes" id="UP001157910"/>
    </source>
</evidence>
<protein>
    <submittedName>
        <fullName evidence="2">Uncharacterized protein</fullName>
    </submittedName>
</protein>
<evidence type="ECO:0000313" key="2">
    <source>
        <dbReference type="EMBL" id="SMP53648.1"/>
    </source>
</evidence>
<reference evidence="2 3" key="1">
    <citation type="submission" date="2017-05" db="EMBL/GenBank/DDBJ databases">
        <authorList>
            <person name="Varghese N."/>
            <person name="Submissions S."/>
        </authorList>
    </citation>
    <scope>NUCLEOTIDE SEQUENCE [LARGE SCALE GENOMIC DNA]</scope>
    <source>
        <strain evidence="2 3">SM16</strain>
    </source>
</reference>
<comment type="caution">
    <text evidence="2">The sequence shown here is derived from an EMBL/GenBank/DDBJ whole genome shotgun (WGS) entry which is preliminary data.</text>
</comment>
<sequence length="74" mass="8178">MNDMPDADLQRRGQARPIAEPLSPPRRAFAGRRRRISVTLDHERYIAFRTLAATHGLSGDDLAVIAIDRLLAGA</sequence>
<dbReference type="EMBL" id="FXUI01000001">
    <property type="protein sequence ID" value="SMP53648.1"/>
    <property type="molecule type" value="Genomic_DNA"/>
</dbReference>
<evidence type="ECO:0000256" key="1">
    <source>
        <dbReference type="SAM" id="MobiDB-lite"/>
    </source>
</evidence>
<name>A0ABY1Q0N6_9SPHN</name>
<gene>
    <name evidence="2" type="ORF">SAMN06296065_101452</name>
</gene>
<feature type="region of interest" description="Disordered" evidence="1">
    <location>
        <begin position="1"/>
        <end position="26"/>
    </location>
</feature>
<proteinExistence type="predicted"/>
<dbReference type="RefSeq" id="WP_283405012.1">
    <property type="nucleotide sequence ID" value="NZ_FXUI01000001.1"/>
</dbReference>
<keyword evidence="3" id="KW-1185">Reference proteome</keyword>
<accession>A0ABY1Q0N6</accession>
<organism evidence="2 3">
    <name type="scientific">Novosphingobium panipatense</name>
    <dbReference type="NCBI Taxonomy" id="428991"/>
    <lineage>
        <taxon>Bacteria</taxon>
        <taxon>Pseudomonadati</taxon>
        <taxon>Pseudomonadota</taxon>
        <taxon>Alphaproteobacteria</taxon>
        <taxon>Sphingomonadales</taxon>
        <taxon>Sphingomonadaceae</taxon>
        <taxon>Novosphingobium</taxon>
    </lineage>
</organism>
<dbReference type="Proteomes" id="UP001157910">
    <property type="component" value="Unassembled WGS sequence"/>
</dbReference>